<evidence type="ECO:0000256" key="4">
    <source>
        <dbReference type="ARBA" id="ARBA00022692"/>
    </source>
</evidence>
<feature type="transmembrane region" description="Helical" evidence="8">
    <location>
        <begin position="45"/>
        <end position="63"/>
    </location>
</feature>
<feature type="transmembrane region" description="Helical" evidence="8">
    <location>
        <begin position="139"/>
        <end position="161"/>
    </location>
</feature>
<keyword evidence="6 8" id="KW-0472">Membrane</keyword>
<evidence type="ECO:0000313" key="9">
    <source>
        <dbReference type="EMBL" id="CAD8767431.1"/>
    </source>
</evidence>
<gene>
    <name evidence="9" type="ORF">PPAR00522_LOCUS3825</name>
</gene>
<protein>
    <submittedName>
        <fullName evidence="9">Uncharacterized protein</fullName>
    </submittedName>
</protein>
<reference evidence="9" key="1">
    <citation type="submission" date="2021-01" db="EMBL/GenBank/DDBJ databases">
        <authorList>
            <person name="Corre E."/>
            <person name="Pelletier E."/>
            <person name="Niang G."/>
            <person name="Scheremetjew M."/>
            <person name="Finn R."/>
            <person name="Kale V."/>
            <person name="Holt S."/>
            <person name="Cochrane G."/>
            <person name="Meng A."/>
            <person name="Brown T."/>
            <person name="Cohen L."/>
        </authorList>
    </citation>
    <scope>NUCLEOTIDE SEQUENCE</scope>
    <source>
        <strain evidence="9">SAG 63-3</strain>
    </source>
</reference>
<feature type="region of interest" description="Disordered" evidence="7">
    <location>
        <begin position="208"/>
        <end position="234"/>
    </location>
</feature>
<keyword evidence="5 8" id="KW-1133">Transmembrane helix</keyword>
<evidence type="ECO:0000256" key="2">
    <source>
        <dbReference type="ARBA" id="ARBA00007863"/>
    </source>
</evidence>
<dbReference type="Pfam" id="PF06027">
    <property type="entry name" value="SLC35F"/>
    <property type="match status" value="1"/>
</dbReference>
<sequence length="308" mass="33142">MILSILFLRIIYRRNHYIGSALSIVGITILVLSDRGSETGGSFTLLGDFLVLAGATFYAICNVTQERVLRSDTNATEMLAMLGLCGTVIASLQAYVLEGESWKNLLSSAHSGLLFNTVVFPLVTFSLALYVFYVSVPLVLIWGGATLLNLSLLTSDLWGALSRIVFFGGFGGSGIYFAFALVAETIGLLVYATAGSTFIEAPSKGSKDAVASEKPSVGAPDNGTKFEDAQDISEEQEDEERALLSVGKEEASYTEMTRTSLSVAPSNDEWEENNGSIFKEESALLLPAREQVTKGKKMGLLKEGLLIM</sequence>
<evidence type="ECO:0000256" key="6">
    <source>
        <dbReference type="ARBA" id="ARBA00023136"/>
    </source>
</evidence>
<evidence type="ECO:0000256" key="3">
    <source>
        <dbReference type="ARBA" id="ARBA00022448"/>
    </source>
</evidence>
<evidence type="ECO:0000256" key="1">
    <source>
        <dbReference type="ARBA" id="ARBA00004141"/>
    </source>
</evidence>
<dbReference type="InterPro" id="IPR052221">
    <property type="entry name" value="SLC35F_Transporter"/>
</dbReference>
<organism evidence="9">
    <name type="scientific">Polytomella parva</name>
    <dbReference type="NCBI Taxonomy" id="51329"/>
    <lineage>
        <taxon>Eukaryota</taxon>
        <taxon>Viridiplantae</taxon>
        <taxon>Chlorophyta</taxon>
        <taxon>core chlorophytes</taxon>
        <taxon>Chlorophyceae</taxon>
        <taxon>CS clade</taxon>
        <taxon>Chlamydomonadales</taxon>
        <taxon>Chlamydomonadaceae</taxon>
        <taxon>Polytomella</taxon>
    </lineage>
</organism>
<dbReference type="AlphaFoldDB" id="A0A7S0YFF9"/>
<dbReference type="EMBL" id="HBFM01006302">
    <property type="protein sequence ID" value="CAD8767431.1"/>
    <property type="molecule type" value="Transcribed_RNA"/>
</dbReference>
<comment type="similarity">
    <text evidence="2">Belongs to the SLC35F solute transporter family.</text>
</comment>
<accession>A0A7S0YFF9</accession>
<comment type="subcellular location">
    <subcellularLocation>
        <location evidence="1">Membrane</location>
        <topology evidence="1">Multi-pass membrane protein</topology>
    </subcellularLocation>
</comment>
<dbReference type="GO" id="GO:0016020">
    <property type="term" value="C:membrane"/>
    <property type="evidence" value="ECO:0007669"/>
    <property type="project" value="UniProtKB-SubCell"/>
</dbReference>
<dbReference type="PANTHER" id="PTHR14233">
    <property type="entry name" value="DUF914-RELATED"/>
    <property type="match status" value="1"/>
</dbReference>
<proteinExistence type="inferred from homology"/>
<dbReference type="PANTHER" id="PTHR14233:SF4">
    <property type="entry name" value="SOLUTE CARRIER FAMILY 35 MEMBER F2"/>
    <property type="match status" value="1"/>
</dbReference>
<dbReference type="InterPro" id="IPR009262">
    <property type="entry name" value="SLC35_F1/F2/F6"/>
</dbReference>
<keyword evidence="3" id="KW-0813">Transport</keyword>
<name>A0A7S0YFF9_9CHLO</name>
<dbReference type="GO" id="GO:0022857">
    <property type="term" value="F:transmembrane transporter activity"/>
    <property type="evidence" value="ECO:0007669"/>
    <property type="project" value="InterPro"/>
</dbReference>
<keyword evidence="4 8" id="KW-0812">Transmembrane</keyword>
<evidence type="ECO:0000256" key="7">
    <source>
        <dbReference type="SAM" id="MobiDB-lite"/>
    </source>
</evidence>
<evidence type="ECO:0000256" key="5">
    <source>
        <dbReference type="ARBA" id="ARBA00022989"/>
    </source>
</evidence>
<evidence type="ECO:0000256" key="8">
    <source>
        <dbReference type="SAM" id="Phobius"/>
    </source>
</evidence>
<feature type="transmembrane region" description="Helical" evidence="8">
    <location>
        <begin position="75"/>
        <end position="97"/>
    </location>
</feature>
<feature type="transmembrane region" description="Helical" evidence="8">
    <location>
        <begin position="173"/>
        <end position="194"/>
    </location>
</feature>
<feature type="transmembrane region" description="Helical" evidence="8">
    <location>
        <begin position="16"/>
        <end position="33"/>
    </location>
</feature>
<feature type="transmembrane region" description="Helical" evidence="8">
    <location>
        <begin position="109"/>
        <end position="132"/>
    </location>
</feature>